<accession>A0ABV4CDA7</accession>
<evidence type="ECO:0000256" key="1">
    <source>
        <dbReference type="SAM" id="MobiDB-lite"/>
    </source>
</evidence>
<dbReference type="PANTHER" id="PTHR47691:SF3">
    <property type="entry name" value="HTH-TYPE TRANSCRIPTIONAL REGULATOR RV0890C-RELATED"/>
    <property type="match status" value="1"/>
</dbReference>
<evidence type="ECO:0000313" key="3">
    <source>
        <dbReference type="Proteomes" id="UP001564626"/>
    </source>
</evidence>
<dbReference type="PANTHER" id="PTHR47691">
    <property type="entry name" value="REGULATOR-RELATED"/>
    <property type="match status" value="1"/>
</dbReference>
<dbReference type="RefSeq" id="WP_345367911.1">
    <property type="nucleotide sequence ID" value="NZ_BAABII010000020.1"/>
</dbReference>
<dbReference type="SUPFAM" id="SSF48452">
    <property type="entry name" value="TPR-like"/>
    <property type="match status" value="2"/>
</dbReference>
<feature type="compositionally biased region" description="Low complexity" evidence="1">
    <location>
        <begin position="346"/>
        <end position="365"/>
    </location>
</feature>
<evidence type="ECO:0000313" key="2">
    <source>
        <dbReference type="EMBL" id="MEY8038498.1"/>
    </source>
</evidence>
<gene>
    <name evidence="2" type="ORF">AB8O55_03750</name>
</gene>
<dbReference type="Pfam" id="PF13424">
    <property type="entry name" value="TPR_12"/>
    <property type="match status" value="1"/>
</dbReference>
<dbReference type="EMBL" id="JBGEHV010000004">
    <property type="protein sequence ID" value="MEY8038498.1"/>
    <property type="molecule type" value="Genomic_DNA"/>
</dbReference>
<reference evidence="2 3" key="1">
    <citation type="submission" date="2024-08" db="EMBL/GenBank/DDBJ databases">
        <title>Genome mining of Saccharopolyspora cebuensis PGLac3 from Nigerian medicinal plant.</title>
        <authorList>
            <person name="Ezeobiora C.E."/>
            <person name="Igbokwe N.H."/>
            <person name="Amin D.H."/>
            <person name="Mendie U.E."/>
        </authorList>
    </citation>
    <scope>NUCLEOTIDE SEQUENCE [LARGE SCALE GENOMIC DNA]</scope>
    <source>
        <strain evidence="2 3">PGLac3</strain>
    </source>
</reference>
<protein>
    <submittedName>
        <fullName evidence="2">Tetratricopeptide repeat protein</fullName>
    </submittedName>
</protein>
<dbReference type="Proteomes" id="UP001564626">
    <property type="component" value="Unassembled WGS sequence"/>
</dbReference>
<organism evidence="2 3">
    <name type="scientific">Saccharopolyspora cebuensis</name>
    <dbReference type="NCBI Taxonomy" id="418759"/>
    <lineage>
        <taxon>Bacteria</taxon>
        <taxon>Bacillati</taxon>
        <taxon>Actinomycetota</taxon>
        <taxon>Actinomycetes</taxon>
        <taxon>Pseudonocardiales</taxon>
        <taxon>Pseudonocardiaceae</taxon>
        <taxon>Saccharopolyspora</taxon>
    </lineage>
</organism>
<feature type="region of interest" description="Disordered" evidence="1">
    <location>
        <begin position="341"/>
        <end position="372"/>
    </location>
</feature>
<sequence>MDDVHGKAFAPEYQGSLNGLSVNTSYEDVLLAARQREGSALRSGRKLELAQAKLAVAEACRRLGRLDEAESAWRDSYRSAKDCAALAAMSWALWSGGTLARQRGRLDLALRWLGWARELGRRAGEHLPYGYASAGIAETLRIRGDHHEARELHLDLLAEARERGECRHIVWALEGVAQLDRNTGDLSSAWERFAEAAQVASDGGDHRGHAWALRGQADVLSLRGRPEAALELLSEAERTCREMDLASALAYNRKMRGNVLFRAGRYADAAETYQDAREQFDAIGEPRGTALASLGSIKCRNKLQPDRSRTERELRSLLRSLSGYGLRQTERMVEQAIAELAEEPDPTAARTQTPDDTTTGTRETALSGGLCG</sequence>
<dbReference type="Gene3D" id="1.25.40.10">
    <property type="entry name" value="Tetratricopeptide repeat domain"/>
    <property type="match status" value="2"/>
</dbReference>
<proteinExistence type="predicted"/>
<keyword evidence="3" id="KW-1185">Reference proteome</keyword>
<comment type="caution">
    <text evidence="2">The sequence shown here is derived from an EMBL/GenBank/DDBJ whole genome shotgun (WGS) entry which is preliminary data.</text>
</comment>
<name>A0ABV4CDA7_9PSEU</name>
<dbReference type="InterPro" id="IPR011990">
    <property type="entry name" value="TPR-like_helical_dom_sf"/>
</dbReference>